<feature type="domain" description="PUB" evidence="2">
    <location>
        <begin position="121"/>
        <end position="179"/>
    </location>
</feature>
<evidence type="ECO:0000313" key="3">
    <source>
        <dbReference type="EMBL" id="PRW57772.1"/>
    </source>
</evidence>
<dbReference type="InterPro" id="IPR018997">
    <property type="entry name" value="PUB_domain"/>
</dbReference>
<evidence type="ECO:0000313" key="4">
    <source>
        <dbReference type="Proteomes" id="UP000239899"/>
    </source>
</evidence>
<dbReference type="InterPro" id="IPR036339">
    <property type="entry name" value="PUB-like_dom_sf"/>
</dbReference>
<dbReference type="Gene3D" id="1.20.58.2190">
    <property type="match status" value="1"/>
</dbReference>
<evidence type="ECO:0000256" key="1">
    <source>
        <dbReference type="SAM" id="MobiDB-lite"/>
    </source>
</evidence>
<accession>A0A2P6TUM7</accession>
<name>A0A2P6TUM7_CHLSO</name>
<dbReference type="Pfam" id="PF09409">
    <property type="entry name" value="PUB"/>
    <property type="match status" value="1"/>
</dbReference>
<dbReference type="OrthoDB" id="30336at2759"/>
<reference evidence="3 4" key="1">
    <citation type="journal article" date="2018" name="Plant J.">
        <title>Genome sequences of Chlorella sorokiniana UTEX 1602 and Micractinium conductrix SAG 241.80: implications to maltose excretion by a green alga.</title>
        <authorList>
            <person name="Arriola M.B."/>
            <person name="Velmurugan N."/>
            <person name="Zhang Y."/>
            <person name="Plunkett M.H."/>
            <person name="Hondzo H."/>
            <person name="Barney B.M."/>
        </authorList>
    </citation>
    <scope>NUCLEOTIDE SEQUENCE [LARGE SCALE GENOMIC DNA]</scope>
    <source>
        <strain evidence="4">UTEX 1602</strain>
    </source>
</reference>
<dbReference type="SUPFAM" id="SSF143503">
    <property type="entry name" value="PUG domain-like"/>
    <property type="match status" value="1"/>
</dbReference>
<gene>
    <name evidence="3" type="ORF">C2E21_3374</name>
</gene>
<dbReference type="STRING" id="3076.A0A2P6TUM7"/>
<dbReference type="AlphaFoldDB" id="A0A2P6TUM7"/>
<organism evidence="3 4">
    <name type="scientific">Chlorella sorokiniana</name>
    <name type="common">Freshwater green alga</name>
    <dbReference type="NCBI Taxonomy" id="3076"/>
    <lineage>
        <taxon>Eukaryota</taxon>
        <taxon>Viridiplantae</taxon>
        <taxon>Chlorophyta</taxon>
        <taxon>core chlorophytes</taxon>
        <taxon>Trebouxiophyceae</taxon>
        <taxon>Chlorellales</taxon>
        <taxon>Chlorellaceae</taxon>
        <taxon>Chlorella clade</taxon>
        <taxon>Chlorella</taxon>
    </lineage>
</organism>
<feature type="compositionally biased region" description="Polar residues" evidence="1">
    <location>
        <begin position="350"/>
        <end position="361"/>
    </location>
</feature>
<evidence type="ECO:0000259" key="2">
    <source>
        <dbReference type="Pfam" id="PF09409"/>
    </source>
</evidence>
<sequence length="387" mass="42760">MADRGSALLARLQQLPHPVSPADAQGVEQVTDDLHEALHLLGRDSTGQLTSQLSHWREYFGVPEQRLYYVNEEISYNSWDAPPCFKFREWALDSQLYGISLRLARDVYQTLDAFLTRHAPEVVFKALAVLAKLVGNVADCGNTIERFRSVKTDNPKFQAAVWDVAGASQILFLVGWRQHGSTLSLAADAPLGPVQAAASRLRRLADKKGHSGEAVAVKPAGEDGSRPPSPYYGTPGFRYQEQIFHCSACDRPINDGSERLWTGRHDSPPGEYRYECSTCRETGTTFNLCQGCWDVFQTQQAQAQQGSGGGAQAQQGSRDGTGSSHFLHDRTHAFQHIGPRMSRHNDYYGNASSSSDPSNPWGNRPRGAGYGRALQRLSERYGGMRFA</sequence>
<proteinExistence type="predicted"/>
<dbReference type="Proteomes" id="UP000239899">
    <property type="component" value="Unassembled WGS sequence"/>
</dbReference>
<feature type="region of interest" description="Disordered" evidence="1">
    <location>
        <begin position="303"/>
        <end position="369"/>
    </location>
</feature>
<comment type="caution">
    <text evidence="3">The sequence shown here is derived from an EMBL/GenBank/DDBJ whole genome shotgun (WGS) entry which is preliminary data.</text>
</comment>
<protein>
    <submittedName>
        <fullName evidence="3">UBA UBX kDa</fullName>
    </submittedName>
</protein>
<dbReference type="CDD" id="cd09212">
    <property type="entry name" value="PUB"/>
    <property type="match status" value="1"/>
</dbReference>
<dbReference type="EMBL" id="LHPG02000006">
    <property type="protein sequence ID" value="PRW57772.1"/>
    <property type="molecule type" value="Genomic_DNA"/>
</dbReference>
<keyword evidence="4" id="KW-1185">Reference proteome</keyword>